<dbReference type="EMBL" id="JGZR01000003">
    <property type="protein sequence ID" value="KFJ04756.1"/>
    <property type="molecule type" value="Genomic_DNA"/>
</dbReference>
<dbReference type="Pfam" id="PF02113">
    <property type="entry name" value="Peptidase_S13"/>
    <property type="match status" value="2"/>
</dbReference>
<keyword evidence="3" id="KW-0812">Transmembrane</keyword>
<dbReference type="InterPro" id="IPR012338">
    <property type="entry name" value="Beta-lactam/transpept-like"/>
</dbReference>
<dbReference type="GO" id="GO:0000270">
    <property type="term" value="P:peptidoglycan metabolic process"/>
    <property type="evidence" value="ECO:0007669"/>
    <property type="project" value="TreeGrafter"/>
</dbReference>
<evidence type="ECO:0000256" key="2">
    <source>
        <dbReference type="ARBA" id="ARBA00022801"/>
    </source>
</evidence>
<keyword evidence="3" id="KW-0472">Membrane</keyword>
<comment type="caution">
    <text evidence="4">The sequence shown here is derived from an EMBL/GenBank/DDBJ whole genome shotgun (WGS) entry which is preliminary data.</text>
</comment>
<accession>A0A087EAF5</accession>
<dbReference type="Gene3D" id="3.40.710.10">
    <property type="entry name" value="DD-peptidase/beta-lactamase superfamily"/>
    <property type="match status" value="2"/>
</dbReference>
<dbReference type="PANTHER" id="PTHR30023:SF0">
    <property type="entry name" value="PENICILLIN-SENSITIVE CARBOXYPEPTIDASE A"/>
    <property type="match status" value="1"/>
</dbReference>
<evidence type="ECO:0000256" key="3">
    <source>
        <dbReference type="SAM" id="Phobius"/>
    </source>
</evidence>
<keyword evidence="4" id="KW-0121">Carboxypeptidase</keyword>
<dbReference type="EC" id="3.4.16.4" evidence="4"/>
<dbReference type="PANTHER" id="PTHR30023">
    <property type="entry name" value="D-ALANYL-D-ALANINE CARBOXYPEPTIDASE"/>
    <property type="match status" value="1"/>
</dbReference>
<dbReference type="GO" id="GO:0009002">
    <property type="term" value="F:serine-type D-Ala-D-Ala carboxypeptidase activity"/>
    <property type="evidence" value="ECO:0007669"/>
    <property type="project" value="UniProtKB-EC"/>
</dbReference>
<dbReference type="SUPFAM" id="SSF56601">
    <property type="entry name" value="beta-lactamase/transpeptidase-like"/>
    <property type="match status" value="1"/>
</dbReference>
<comment type="similarity">
    <text evidence="1">Belongs to the peptidase S13 family.</text>
</comment>
<keyword evidence="3" id="KW-1133">Transmembrane helix</keyword>
<dbReference type="STRING" id="77635.BISU_0768"/>
<protein>
    <submittedName>
        <fullName evidence="4">D-alanyl-D-alanine carboxypeptidase/D-alanyl-D-alanine-endopeptidase</fullName>
        <ecNumber evidence="4">3.4.16.4</ecNumber>
    </submittedName>
</protein>
<proteinExistence type="inferred from homology"/>
<feature type="transmembrane region" description="Helical" evidence="3">
    <location>
        <begin position="35"/>
        <end position="55"/>
    </location>
</feature>
<dbReference type="InterPro" id="IPR000667">
    <property type="entry name" value="Peptidase_S13"/>
</dbReference>
<evidence type="ECO:0000313" key="5">
    <source>
        <dbReference type="Proteomes" id="UP000029055"/>
    </source>
</evidence>
<dbReference type="NCBIfam" id="TIGR00666">
    <property type="entry name" value="PBP4"/>
    <property type="match status" value="1"/>
</dbReference>
<dbReference type="PRINTS" id="PR00922">
    <property type="entry name" value="DADACBPTASE3"/>
</dbReference>
<keyword evidence="4" id="KW-0645">Protease</keyword>
<keyword evidence="5" id="KW-1185">Reference proteome</keyword>
<dbReference type="eggNOG" id="COG2027">
    <property type="taxonomic scope" value="Bacteria"/>
</dbReference>
<evidence type="ECO:0000256" key="1">
    <source>
        <dbReference type="ARBA" id="ARBA00006096"/>
    </source>
</evidence>
<reference evidence="4 5" key="1">
    <citation type="submission" date="2014-03" db="EMBL/GenBank/DDBJ databases">
        <title>Genomics of Bifidobacteria.</title>
        <authorList>
            <person name="Ventura M."/>
            <person name="Milani C."/>
            <person name="Lugli G.A."/>
        </authorList>
    </citation>
    <scope>NUCLEOTIDE SEQUENCE [LARGE SCALE GENOMIC DNA]</scope>
    <source>
        <strain evidence="4 5">LMG 11597</strain>
    </source>
</reference>
<keyword evidence="2 4" id="KW-0378">Hydrolase</keyword>
<organism evidence="4 5">
    <name type="scientific">Bifidobacterium subtile</name>
    <dbReference type="NCBI Taxonomy" id="77635"/>
    <lineage>
        <taxon>Bacteria</taxon>
        <taxon>Bacillati</taxon>
        <taxon>Actinomycetota</taxon>
        <taxon>Actinomycetes</taxon>
        <taxon>Bifidobacteriales</taxon>
        <taxon>Bifidobacteriaceae</taxon>
        <taxon>Bifidobacterium</taxon>
    </lineage>
</organism>
<dbReference type="Proteomes" id="UP000029055">
    <property type="component" value="Unassembled WGS sequence"/>
</dbReference>
<sequence length="501" mass="50413">MGQEQPIEHAGDDAGHMRPVAGIAGLTSKGQRRRIITVVVASLATVLLAAGYIVADVAGVAPGLLTADTAELESQAAPLAALPAGAVVAGKAEPNAPIDASKANALLDRFAAADGVGTQYSIAIADQHGSVVAQRNAGIPREPASTLKTLTALAAASSLDMGATFNTETYLNQPSSGAVTVTLKGNGDMLLGKGASDPKHINGRAGLATLAQKTAQGLRQRGIGTVALAYDDTLFGAARAPKDIAQNNPDNVYYTPISSMAVDGGRTWPDGVAPDPDSFEGYPPMSERTAADAAGLFATLLKQQGIAVRGSVAAAATPAGLSPLASVSSATLSEVMAFMMRHSDNTLAEEFGRLVALKAGRENTPQGAVRAVREELERLHIDLAGSTMADSCGLSPGSRVTARTLAAVQAHNLTATGAAAAGEGLSIPGLVGTASDRLDNAGAAGLLRVKTGSLDAVTAMAGNVSRSGGGTLAFAVIVNDPDDIIAAKSDVDSFIGDLAGL</sequence>
<evidence type="ECO:0000313" key="4">
    <source>
        <dbReference type="EMBL" id="KFJ04756.1"/>
    </source>
</evidence>
<dbReference type="AlphaFoldDB" id="A0A087EAF5"/>
<dbReference type="GO" id="GO:0006508">
    <property type="term" value="P:proteolysis"/>
    <property type="evidence" value="ECO:0007669"/>
    <property type="project" value="InterPro"/>
</dbReference>
<name>A0A087EAF5_9BIFI</name>
<gene>
    <name evidence="4" type="ORF">BISU_0768</name>
</gene>